<evidence type="ECO:0000313" key="1">
    <source>
        <dbReference type="EMBL" id="KAI4345755.1"/>
    </source>
</evidence>
<dbReference type="EMBL" id="CM039430">
    <property type="protein sequence ID" value="KAI4345755.1"/>
    <property type="molecule type" value="Genomic_DNA"/>
</dbReference>
<reference evidence="1 2" key="1">
    <citation type="journal article" date="2022" name="DNA Res.">
        <title>Chromosomal-level genome assembly of the orchid tree Bauhinia variegata (Leguminosae; Cercidoideae) supports the allotetraploid origin hypothesis of Bauhinia.</title>
        <authorList>
            <person name="Zhong Y."/>
            <person name="Chen Y."/>
            <person name="Zheng D."/>
            <person name="Pang J."/>
            <person name="Liu Y."/>
            <person name="Luo S."/>
            <person name="Meng S."/>
            <person name="Qian L."/>
            <person name="Wei D."/>
            <person name="Dai S."/>
            <person name="Zhou R."/>
        </authorList>
    </citation>
    <scope>NUCLEOTIDE SEQUENCE [LARGE SCALE GENOMIC DNA]</scope>
    <source>
        <strain evidence="1">BV-YZ2020</strain>
    </source>
</reference>
<protein>
    <submittedName>
        <fullName evidence="1">Uncharacterized protein</fullName>
    </submittedName>
</protein>
<proteinExistence type="predicted"/>
<accession>A0ACB9PGU2</accession>
<organism evidence="1 2">
    <name type="scientific">Bauhinia variegata</name>
    <name type="common">Purple orchid tree</name>
    <name type="synonym">Phanera variegata</name>
    <dbReference type="NCBI Taxonomy" id="167791"/>
    <lineage>
        <taxon>Eukaryota</taxon>
        <taxon>Viridiplantae</taxon>
        <taxon>Streptophyta</taxon>
        <taxon>Embryophyta</taxon>
        <taxon>Tracheophyta</taxon>
        <taxon>Spermatophyta</taxon>
        <taxon>Magnoliopsida</taxon>
        <taxon>eudicotyledons</taxon>
        <taxon>Gunneridae</taxon>
        <taxon>Pentapetalae</taxon>
        <taxon>rosids</taxon>
        <taxon>fabids</taxon>
        <taxon>Fabales</taxon>
        <taxon>Fabaceae</taxon>
        <taxon>Cercidoideae</taxon>
        <taxon>Cercideae</taxon>
        <taxon>Bauhiniinae</taxon>
        <taxon>Bauhinia</taxon>
    </lineage>
</organism>
<dbReference type="Proteomes" id="UP000828941">
    <property type="component" value="Chromosome 5"/>
</dbReference>
<evidence type="ECO:0000313" key="2">
    <source>
        <dbReference type="Proteomes" id="UP000828941"/>
    </source>
</evidence>
<name>A0ACB9PGU2_BAUVA</name>
<keyword evidence="2" id="KW-1185">Reference proteome</keyword>
<gene>
    <name evidence="1" type="ORF">L6164_012852</name>
</gene>
<comment type="caution">
    <text evidence="1">The sequence shown here is derived from an EMBL/GenBank/DDBJ whole genome shotgun (WGS) entry which is preliminary data.</text>
</comment>
<sequence length="1578" mass="173865">MADLNVNSILGPLSKMNAQSEKIDPKTDLELGLNYSSQCIQKILNNDSSAGANATSRLENATFVASGPLSELVWSADKGLSLKCADSSFAKNPSHFWDVGPSNKVLAQTRNIFGGMSAAEELQDDAVLKPDAAICAKGDIAGTDTPTGHPIGDSSVMAECKASEELDKGSSGNTDEMDTAGASNLINQNENPINSMEKNICSEANIGSDEISGIKGDKSSAISGHKRSVDDLSPHSHEPKPSMEQNPLPRFYSCGGGGDVGSGHQALETDDIWCHKVEPVTECKGADAPGTTLASSSRSPFEILESTAENDLRTANCEAARGALNRVQVSKHNEHEDKSNENEMMLLCDKNFPVSDSPSNSRIHMLKKNKGKNKALSDGDVNVTLPEGNDSHESVESCDSTGMFSIGKKRWGFPKQLIVESKRAKKQIPETSGFKSLVKQDSSFINWISNLMKGFSQSIQPEANSSALAIGHSENGHQWLNQKLIIESEDHDVEPKITGFQSIFQSIYTSSLKNLGRRISSANHHPAEGSQDFELGDKVDGIDATPLTCYAENNSLYKPYLRSNEYEGSAWKYDCGPSSQRKIEPINFVKSHESSQNESVEDKACCYLEPIKKKEGISSNSSSGKQNTSNNENIDSSTISERKLAANSPWITRFSPKPTFPLEISDHLNQTRGTGEKSAEGRFLIEAKESHISTGPKNDNSSNDHKPMHLLNPVSPSSGFRNSEPMASILARRLDAFKHIIPSNQTDDHTQANKTCLFCGTRGHRLHDCSEIFEDELEDLLKNVNSYMVLEELPCLCIKCFQPNHWAIACPSLTSRGNHGSEADTWVNDCSPSRVQFTAGNAVNARLLNSEEDQHISVGAITDGADPIAEKNLNLKKKSNEITALEKIEINKNSSSEENKLTVNPMTSPCSFVDRQISDLPKRIFDAVKKLRFSRTEILKWINSHMSISKLDGFFLRLRLGKWEEGLGGTGYYVASINGPQRLNSEKNSRISLCVNVGGIKCMIQSQNISNQEFLEDEIMAWWCTTSKAGAKIPCEQVLMEKIKRKKIRKNQSILTAKPATAKQMQADSSVGGKVNLAYVFAASFAGLVAAAVAATAASRCLRRKENSEIDQNLVPLLERTESGRVAKLEKFSDYVARQMGFEDANEVPFLCKLANEYLKKSKGCGELIYEYCAHEKDGDSLYMKMIQEFEICTLSYLAFHWKKASSIISQALSIESEKKTRLKEFLLTATRKQRFERVTKNLKVTRMFYTLVEEMKAIKGESQCTDIMVPMAHNERSPVLLLMGGGMGAGKSTVLKDILKDSFWADAASNAVVVEADAFKETDVIYNALKSMGHHHDMLQSAELVHQNSTDAASSLLVTALNEGRDVIMDGTLSWEPFVKQTIAMARNVHKCKYRMGVGYKVAQDGTVTENYWELVEEEDGGRGRKPYRIEIVGVVCDGYLAVVRGIRRAIMTGRAVRVNSQLKSHQSFAKAFPRYCNLVDNARLYCTNSLGGPPKLMGWKEGESNLLVDPEEINCLENIGKLNAEADSIYELYKQPSLIMGPGSIWKDIVLSTSRPSGQKELRVSILKIEKSRQKL</sequence>